<dbReference type="SUPFAM" id="SSF88723">
    <property type="entry name" value="PIN domain-like"/>
    <property type="match status" value="1"/>
</dbReference>
<dbReference type="Gene3D" id="3.40.50.1010">
    <property type="entry name" value="5'-nuclease"/>
    <property type="match status" value="1"/>
</dbReference>
<dbReference type="InterPro" id="IPR002716">
    <property type="entry name" value="PIN_dom"/>
</dbReference>
<dbReference type="AlphaFoldDB" id="A0A1H7R1B9"/>
<accession>A0A1H7R1B9</accession>
<reference evidence="3" key="1">
    <citation type="submission" date="2016-10" db="EMBL/GenBank/DDBJ databases">
        <authorList>
            <person name="Varghese N."/>
            <person name="Submissions S."/>
        </authorList>
    </citation>
    <scope>NUCLEOTIDE SEQUENCE [LARGE SCALE GENOMIC DNA]</scope>
    <source>
        <strain evidence="3">Jip14</strain>
    </source>
</reference>
<dbReference type="RefSeq" id="WP_218145429.1">
    <property type="nucleotide sequence ID" value="NZ_FNZR01000006.1"/>
</dbReference>
<evidence type="ECO:0000313" key="3">
    <source>
        <dbReference type="Proteomes" id="UP000198916"/>
    </source>
</evidence>
<evidence type="ECO:0000313" key="2">
    <source>
        <dbReference type="EMBL" id="SEL54091.1"/>
    </source>
</evidence>
<proteinExistence type="predicted"/>
<dbReference type="InterPro" id="IPR029060">
    <property type="entry name" value="PIN-like_dom_sf"/>
</dbReference>
<dbReference type="EMBL" id="FNZR01000006">
    <property type="protein sequence ID" value="SEL54091.1"/>
    <property type="molecule type" value="Genomic_DNA"/>
</dbReference>
<protein>
    <recommendedName>
        <fullName evidence="1">PIN domain-containing protein</fullName>
    </recommendedName>
</protein>
<feature type="domain" description="PIN" evidence="1">
    <location>
        <begin position="2"/>
        <end position="48"/>
    </location>
</feature>
<dbReference type="Proteomes" id="UP000198916">
    <property type="component" value="Unassembled WGS sequence"/>
</dbReference>
<gene>
    <name evidence="2" type="ORF">SAMN05421740_106223</name>
</gene>
<dbReference type="STRING" id="332977.SAMN05421740_106223"/>
<name>A0A1H7R1B9_9SPHI</name>
<keyword evidence="3" id="KW-1185">Reference proteome</keyword>
<dbReference type="Pfam" id="PF01850">
    <property type="entry name" value="PIN"/>
    <property type="match status" value="1"/>
</dbReference>
<evidence type="ECO:0000259" key="1">
    <source>
        <dbReference type="Pfam" id="PF01850"/>
    </source>
</evidence>
<organism evidence="2 3">
    <name type="scientific">Parapedobacter koreensis</name>
    <dbReference type="NCBI Taxonomy" id="332977"/>
    <lineage>
        <taxon>Bacteria</taxon>
        <taxon>Pseudomonadati</taxon>
        <taxon>Bacteroidota</taxon>
        <taxon>Sphingobacteriia</taxon>
        <taxon>Sphingobacteriales</taxon>
        <taxon>Sphingobacteriaceae</taxon>
        <taxon>Parapedobacter</taxon>
    </lineage>
</organism>
<sequence length="57" mass="6455">MDDDVVIQTIALRKKRKIKLPDAIIAATAIVQKCTLITRNIQDFSNIKGLRLINPHE</sequence>